<dbReference type="GO" id="GO:0016298">
    <property type="term" value="F:lipase activity"/>
    <property type="evidence" value="ECO:0007669"/>
    <property type="project" value="InterPro"/>
</dbReference>
<gene>
    <name evidence="2" type="ORF">JCM31447_23840</name>
</gene>
<dbReference type="Pfam" id="PF00657">
    <property type="entry name" value="Lipase_GDSL"/>
    <property type="match status" value="1"/>
</dbReference>
<dbReference type="EMBL" id="AP019368">
    <property type="protein sequence ID" value="BBH53931.1"/>
    <property type="molecule type" value="Genomic_DNA"/>
</dbReference>
<keyword evidence="3" id="KW-1185">Reference proteome</keyword>
<dbReference type="PROSITE" id="PS01098">
    <property type="entry name" value="LIPASE_GDSL_SER"/>
    <property type="match status" value="1"/>
</dbReference>
<evidence type="ECO:0000313" key="2">
    <source>
        <dbReference type="EMBL" id="BBH53931.1"/>
    </source>
</evidence>
<keyword evidence="1" id="KW-0378">Hydrolase</keyword>
<dbReference type="RefSeq" id="WP_130610763.1">
    <property type="nucleotide sequence ID" value="NZ_AP019368.1"/>
</dbReference>
<organism evidence="2 3">
    <name type="scientific">Fluviispira sanaruensis</name>
    <dbReference type="NCBI Taxonomy" id="2493639"/>
    <lineage>
        <taxon>Bacteria</taxon>
        <taxon>Pseudomonadati</taxon>
        <taxon>Bdellovibrionota</taxon>
        <taxon>Oligoflexia</taxon>
        <taxon>Silvanigrellales</taxon>
        <taxon>Silvanigrellaceae</taxon>
        <taxon>Fluviispira</taxon>
    </lineage>
</organism>
<dbReference type="AlphaFoldDB" id="A0A4P2VLZ1"/>
<dbReference type="InterPro" id="IPR051058">
    <property type="entry name" value="GDSL_Est/Lipase"/>
</dbReference>
<dbReference type="PANTHER" id="PTHR45648:SF5">
    <property type="entry name" value="OS04G0577300 PROTEIN"/>
    <property type="match status" value="1"/>
</dbReference>
<dbReference type="Gene3D" id="3.40.50.1110">
    <property type="entry name" value="SGNH hydrolase"/>
    <property type="match status" value="1"/>
</dbReference>
<accession>A0A4P2VLZ1</accession>
<dbReference type="SUPFAM" id="SSF52266">
    <property type="entry name" value="SGNH hydrolase"/>
    <property type="match status" value="1"/>
</dbReference>
<dbReference type="Proteomes" id="UP000291236">
    <property type="component" value="Chromosome"/>
</dbReference>
<dbReference type="PANTHER" id="PTHR45648">
    <property type="entry name" value="GDSL LIPASE/ACYLHYDROLASE FAMILY PROTEIN (AFU_ORTHOLOGUE AFUA_4G14700)"/>
    <property type="match status" value="1"/>
</dbReference>
<evidence type="ECO:0008006" key="4">
    <source>
        <dbReference type="Google" id="ProtNLM"/>
    </source>
</evidence>
<evidence type="ECO:0000313" key="3">
    <source>
        <dbReference type="Proteomes" id="UP000291236"/>
    </source>
</evidence>
<dbReference type="OrthoDB" id="7164617at2"/>
<reference evidence="2 3" key="1">
    <citation type="submission" date="2018-12" db="EMBL/GenBank/DDBJ databases">
        <title>Rubrispira sanarue gen. nov., sp., nov., a member of the order Silvanigrellales, isolated from a brackish lake in Hamamatsu Japan.</title>
        <authorList>
            <person name="Maejima Y."/>
            <person name="Iino T."/>
            <person name="Muraguchi Y."/>
            <person name="Fukuda K."/>
            <person name="Nojiri H."/>
            <person name="Ohkuma M."/>
            <person name="Moriuchi R."/>
            <person name="Dohra H."/>
            <person name="Kimbara K."/>
            <person name="Shintani M."/>
        </authorList>
    </citation>
    <scope>NUCLEOTIDE SEQUENCE [LARGE SCALE GENOMIC DNA]</scope>
    <source>
        <strain evidence="2 3">RF1110005</strain>
    </source>
</reference>
<dbReference type="CDD" id="cd01846">
    <property type="entry name" value="fatty_acyltransferase_like"/>
    <property type="match status" value="1"/>
</dbReference>
<dbReference type="InterPro" id="IPR001087">
    <property type="entry name" value="GDSL"/>
</dbReference>
<name>A0A4P2VLZ1_FLUSA</name>
<dbReference type="InterPro" id="IPR008265">
    <property type="entry name" value="Lipase_GDSL_AS"/>
</dbReference>
<proteinExistence type="predicted"/>
<dbReference type="GO" id="GO:0006629">
    <property type="term" value="P:lipid metabolic process"/>
    <property type="evidence" value="ECO:0007669"/>
    <property type="project" value="InterPro"/>
</dbReference>
<protein>
    <recommendedName>
        <fullName evidence="4">Phospholipase/lecithinase/hemolysin</fullName>
    </recommendedName>
</protein>
<sequence>MKKIILSIAFLSITCTSYSNEKNPENNVNFNRLYVLGDSLSDTGASTGAITKYIRNCNDDNLKSLNPFILNMLNLGFLIDICSKLPEKISFHSPAYLGRSFTNGKVAAEILAEKMQLDLSPAWRVNDLSLFGYVNFKGSTQLGTNYAVSGAKAAIGNDMADILLMNNFTLNQQVSALLAGKGDHDMRNDLFLIMIGANDIISATINSNNLIIDNAVIEIEKSLLSLYNEGARNFIITNVPNIASLPLIKSDLKHRAEQLSIDFNYKLNAKITDFKINYGNSNIIYIDLYKLFDDLKQEFFQSDMDFSTHCTTNISESMITNIDFSLLLSIMNNGKLPFEYINGCSAQTINNHFFFDSVHPSSWGHEKLGNKMYELLLENRTKE</sequence>
<evidence type="ECO:0000256" key="1">
    <source>
        <dbReference type="ARBA" id="ARBA00022801"/>
    </source>
</evidence>
<dbReference type="KEGG" id="sbf:JCM31447_23840"/>
<dbReference type="InterPro" id="IPR036514">
    <property type="entry name" value="SGNH_hydro_sf"/>
</dbReference>